<protein>
    <submittedName>
        <fullName evidence="1">Uncharacterized protein</fullName>
    </submittedName>
</protein>
<dbReference type="RefSeq" id="WP_066754104.1">
    <property type="nucleotide sequence ID" value="NZ_JBHUMB010000005.1"/>
</dbReference>
<keyword evidence="2" id="KW-1185">Reference proteome</keyword>
<comment type="caution">
    <text evidence="1">The sequence shown here is derived from an EMBL/GenBank/DDBJ whole genome shotgun (WGS) entry which is preliminary data.</text>
</comment>
<gene>
    <name evidence="1" type="ORF">ACFSQ6_03305</name>
</gene>
<dbReference type="Proteomes" id="UP001597418">
    <property type="component" value="Unassembled WGS sequence"/>
</dbReference>
<organism evidence="1 2">
    <name type="scientific">Sphingobacterium populi</name>
    <dbReference type="NCBI Taxonomy" id="1812824"/>
    <lineage>
        <taxon>Bacteria</taxon>
        <taxon>Pseudomonadati</taxon>
        <taxon>Bacteroidota</taxon>
        <taxon>Sphingobacteriia</taxon>
        <taxon>Sphingobacteriales</taxon>
        <taxon>Sphingobacteriaceae</taxon>
        <taxon>Sphingobacterium</taxon>
    </lineage>
</organism>
<sequence>MQFVKLTRDILHCLLKQGYTIIRSASPLSSENPSWFPDTISVEEHLLWEDKQFKKHDFGFEGTHVLIIVDALEELREEDLIGEVWV</sequence>
<evidence type="ECO:0000313" key="1">
    <source>
        <dbReference type="EMBL" id="MFD2742413.1"/>
    </source>
</evidence>
<evidence type="ECO:0000313" key="2">
    <source>
        <dbReference type="Proteomes" id="UP001597418"/>
    </source>
</evidence>
<name>A0ABW5U906_9SPHI</name>
<accession>A0ABW5U906</accession>
<reference evidence="2" key="1">
    <citation type="journal article" date="2019" name="Int. J. Syst. Evol. Microbiol.">
        <title>The Global Catalogue of Microorganisms (GCM) 10K type strain sequencing project: providing services to taxonomists for standard genome sequencing and annotation.</title>
        <authorList>
            <consortium name="The Broad Institute Genomics Platform"/>
            <consortium name="The Broad Institute Genome Sequencing Center for Infectious Disease"/>
            <person name="Wu L."/>
            <person name="Ma J."/>
        </authorList>
    </citation>
    <scope>NUCLEOTIDE SEQUENCE [LARGE SCALE GENOMIC DNA]</scope>
    <source>
        <strain evidence="2">KCTC 42247</strain>
    </source>
</reference>
<proteinExistence type="predicted"/>
<dbReference type="EMBL" id="JBHUMB010000005">
    <property type="protein sequence ID" value="MFD2742413.1"/>
    <property type="molecule type" value="Genomic_DNA"/>
</dbReference>